<feature type="transmembrane region" description="Helical" evidence="3">
    <location>
        <begin position="265"/>
        <end position="288"/>
    </location>
</feature>
<keyword evidence="3" id="KW-0472">Membrane</keyword>
<feature type="domain" description="Retrovirus-related Pol polyprotein from transposon TNT 1-94-like beta-barrel" evidence="4">
    <location>
        <begin position="5"/>
        <end position="63"/>
    </location>
</feature>
<reference evidence="5 6" key="1">
    <citation type="submission" date="2024-08" db="EMBL/GenBank/DDBJ databases">
        <authorList>
            <person name="Cucini C."/>
            <person name="Frati F."/>
        </authorList>
    </citation>
    <scope>NUCLEOTIDE SEQUENCE [LARGE SCALE GENOMIC DNA]</scope>
</reference>
<feature type="region of interest" description="Disordered" evidence="2">
    <location>
        <begin position="216"/>
        <end position="238"/>
    </location>
</feature>
<feature type="compositionally biased region" description="Pro residues" evidence="2">
    <location>
        <begin position="137"/>
        <end position="156"/>
    </location>
</feature>
<keyword evidence="6" id="KW-1185">Reference proteome</keyword>
<gene>
    <name evidence="5" type="ORF">ODALV1_LOCUS11060</name>
</gene>
<dbReference type="InterPro" id="IPR054722">
    <property type="entry name" value="PolX-like_BBD"/>
</dbReference>
<evidence type="ECO:0000313" key="6">
    <source>
        <dbReference type="Proteomes" id="UP001642540"/>
    </source>
</evidence>
<keyword evidence="3" id="KW-1133">Transmembrane helix</keyword>
<evidence type="ECO:0000259" key="4">
    <source>
        <dbReference type="Pfam" id="PF22936"/>
    </source>
</evidence>
<feature type="region of interest" description="Disordered" evidence="2">
    <location>
        <begin position="173"/>
        <end position="194"/>
    </location>
</feature>
<protein>
    <recommendedName>
        <fullName evidence="4">Retrovirus-related Pol polyprotein from transposon TNT 1-94-like beta-barrel domain-containing protein</fullName>
    </recommendedName>
</protein>
<evidence type="ECO:0000313" key="5">
    <source>
        <dbReference type="EMBL" id="CAL8102140.1"/>
    </source>
</evidence>
<organism evidence="5 6">
    <name type="scientific">Orchesella dallaii</name>
    <dbReference type="NCBI Taxonomy" id="48710"/>
    <lineage>
        <taxon>Eukaryota</taxon>
        <taxon>Metazoa</taxon>
        <taxon>Ecdysozoa</taxon>
        <taxon>Arthropoda</taxon>
        <taxon>Hexapoda</taxon>
        <taxon>Collembola</taxon>
        <taxon>Entomobryomorpha</taxon>
        <taxon>Entomobryoidea</taxon>
        <taxon>Orchesellidae</taxon>
        <taxon>Orchesellinae</taxon>
        <taxon>Orchesella</taxon>
    </lineage>
</organism>
<dbReference type="EMBL" id="CAXLJM020000033">
    <property type="protein sequence ID" value="CAL8102140.1"/>
    <property type="molecule type" value="Genomic_DNA"/>
</dbReference>
<feature type="compositionally biased region" description="Polar residues" evidence="2">
    <location>
        <begin position="180"/>
        <end position="194"/>
    </location>
</feature>
<dbReference type="Pfam" id="PF22936">
    <property type="entry name" value="Pol_BBD"/>
    <property type="match status" value="1"/>
</dbReference>
<feature type="coiled-coil region" evidence="1">
    <location>
        <begin position="406"/>
        <end position="440"/>
    </location>
</feature>
<feature type="transmembrane region" description="Helical" evidence="3">
    <location>
        <begin position="375"/>
        <end position="398"/>
    </location>
</feature>
<evidence type="ECO:0000256" key="3">
    <source>
        <dbReference type="SAM" id="Phobius"/>
    </source>
</evidence>
<comment type="caution">
    <text evidence="5">The sequence shown here is derived from an EMBL/GenBank/DDBJ whole genome shotgun (WGS) entry which is preliminary data.</text>
</comment>
<accession>A0ABP1QHA4</accession>
<feature type="region of interest" description="Disordered" evidence="2">
    <location>
        <begin position="129"/>
        <end position="161"/>
    </location>
</feature>
<evidence type="ECO:0000256" key="2">
    <source>
        <dbReference type="SAM" id="MobiDB-lite"/>
    </source>
</evidence>
<sequence>MPFTNEKPIYLTDHSKVMALGQGTVKLEAYINKKWIPVTIENVLHVPSAMNLFSESRAAKKGYLIVRDDKVTNFYKDGSKPGPVAVNYSNSYYMKFRPLKEHMQAHACRKVTIENEDDNGLADGLMVPCKQQSEHPPASPASKPPPLASTTQPPPYEANNADNVPKIVAERKEDARQENQQHNNGENPTSPRNMTIIIHTNNGEYTAVIPTNAKSKVIIPKPTPPPKPPMTLRERSSLKQPDRYQACMTTPDAAKPTANKSTAGYIMPIWTTLLLMFAFLTLGNGYDLQNSVPLLWRRGSTPVTSGHYQVNLLIKFVSPCSILENGAVHRDLTESAVKKCKEIYTELFLDELEVMCPRTKWTDVLERERRAIFTLFVLGIIAVVQVVAAGLGVAAFAVSVSNTHTIADVKQAVEQQKQLMKEMDERVTANTEKLELLQRKFNEAIIDFQKLSDDVTEIKGTSITTNYAISYITIAV</sequence>
<keyword evidence="1" id="KW-0175">Coiled coil</keyword>
<evidence type="ECO:0000256" key="1">
    <source>
        <dbReference type="SAM" id="Coils"/>
    </source>
</evidence>
<proteinExistence type="predicted"/>
<name>A0ABP1QHA4_9HEXA</name>
<dbReference type="Proteomes" id="UP001642540">
    <property type="component" value="Unassembled WGS sequence"/>
</dbReference>
<keyword evidence="3" id="KW-0812">Transmembrane</keyword>